<accession>A0A538UEN9</accession>
<sequence>MGDDGLQLSVVETYLEEMPRRVDAISAAVRAGDLAAAGREVRSARAMALTSGAGATARCLDALAELIARRRNEDAQAMLAQLRAESEISLNVLRAAHAGMRQEKRAA</sequence>
<proteinExistence type="predicted"/>
<reference evidence="1 2" key="1">
    <citation type="journal article" date="2019" name="Nat. Microbiol.">
        <title>Mediterranean grassland soil C-N compound turnover is dependent on rainfall and depth, and is mediated by genomically divergent microorganisms.</title>
        <authorList>
            <person name="Diamond S."/>
            <person name="Andeer P.F."/>
            <person name="Li Z."/>
            <person name="Crits-Christoph A."/>
            <person name="Burstein D."/>
            <person name="Anantharaman K."/>
            <person name="Lane K.R."/>
            <person name="Thomas B.C."/>
            <person name="Pan C."/>
            <person name="Northen T.R."/>
            <person name="Banfield J.F."/>
        </authorList>
    </citation>
    <scope>NUCLEOTIDE SEQUENCE [LARGE SCALE GENOMIC DNA]</scope>
    <source>
        <strain evidence="1">WS_11</strain>
    </source>
</reference>
<dbReference type="EMBL" id="VBPB01000008">
    <property type="protein sequence ID" value="TMQ74189.1"/>
    <property type="molecule type" value="Genomic_DNA"/>
</dbReference>
<dbReference type="GO" id="GO:0000160">
    <property type="term" value="P:phosphorelay signal transduction system"/>
    <property type="evidence" value="ECO:0007669"/>
    <property type="project" value="InterPro"/>
</dbReference>
<gene>
    <name evidence="1" type="ORF">E6K81_00915</name>
</gene>
<dbReference type="Proteomes" id="UP000319771">
    <property type="component" value="Unassembled WGS sequence"/>
</dbReference>
<organism evidence="1 2">
    <name type="scientific">Eiseniibacteriota bacterium</name>
    <dbReference type="NCBI Taxonomy" id="2212470"/>
    <lineage>
        <taxon>Bacteria</taxon>
        <taxon>Candidatus Eiseniibacteriota</taxon>
    </lineage>
</organism>
<dbReference type="InterPro" id="IPR036641">
    <property type="entry name" value="HPT_dom_sf"/>
</dbReference>
<name>A0A538UEN9_UNCEI</name>
<protein>
    <recommendedName>
        <fullName evidence="3">Hpt domain-containing protein</fullName>
    </recommendedName>
</protein>
<dbReference type="AlphaFoldDB" id="A0A538UEN9"/>
<evidence type="ECO:0000313" key="2">
    <source>
        <dbReference type="Proteomes" id="UP000319771"/>
    </source>
</evidence>
<comment type="caution">
    <text evidence="1">The sequence shown here is derived from an EMBL/GenBank/DDBJ whole genome shotgun (WGS) entry which is preliminary data.</text>
</comment>
<evidence type="ECO:0008006" key="3">
    <source>
        <dbReference type="Google" id="ProtNLM"/>
    </source>
</evidence>
<dbReference type="Gene3D" id="1.20.120.160">
    <property type="entry name" value="HPT domain"/>
    <property type="match status" value="1"/>
</dbReference>
<evidence type="ECO:0000313" key="1">
    <source>
        <dbReference type="EMBL" id="TMQ74189.1"/>
    </source>
</evidence>
<dbReference type="SUPFAM" id="SSF47226">
    <property type="entry name" value="Histidine-containing phosphotransfer domain, HPT domain"/>
    <property type="match status" value="1"/>
</dbReference>